<reference evidence="17 18" key="1">
    <citation type="submission" date="2010-12" db="EMBL/GenBank/DDBJ databases">
        <title>Complete sequence of Desulfurispirillum indicum S5.</title>
        <authorList>
            <consortium name="US DOE Joint Genome Institute"/>
            <person name="Lucas S."/>
            <person name="Copeland A."/>
            <person name="Lapidus A."/>
            <person name="Cheng J.-F."/>
            <person name="Goodwin L."/>
            <person name="Pitluck S."/>
            <person name="Chertkov O."/>
            <person name="Held B."/>
            <person name="Detter J.C."/>
            <person name="Han C."/>
            <person name="Tapia R."/>
            <person name="Land M."/>
            <person name="Hauser L."/>
            <person name="Kyrpides N."/>
            <person name="Ivanova N."/>
            <person name="Mikhailova N."/>
            <person name="Haggblom M."/>
            <person name="Rauschenbach I."/>
            <person name="Bini E."/>
            <person name="Woyke T."/>
        </authorList>
    </citation>
    <scope>NUCLEOTIDE SEQUENCE [LARGE SCALE GENOMIC DNA]</scope>
    <source>
        <strain evidence="18">ATCC BAA-1389 / DSM 22839 / S5</strain>
    </source>
</reference>
<dbReference type="InterPro" id="IPR004150">
    <property type="entry name" value="NAD_DNA_ligase_OB"/>
</dbReference>
<keyword evidence="6 14" id="KW-0479">Metal-binding</keyword>
<dbReference type="Pfam" id="PF03119">
    <property type="entry name" value="DNA_ligase_ZBD"/>
    <property type="match status" value="1"/>
</dbReference>
<dbReference type="InterPro" id="IPR001679">
    <property type="entry name" value="DNA_ligase"/>
</dbReference>
<evidence type="ECO:0000313" key="17">
    <source>
        <dbReference type="EMBL" id="ADU65657.1"/>
    </source>
</evidence>
<dbReference type="Pfam" id="PF01653">
    <property type="entry name" value="DNA_ligase_aden"/>
    <property type="match status" value="1"/>
</dbReference>
<evidence type="ECO:0000256" key="13">
    <source>
        <dbReference type="ARBA" id="ARBA00060881"/>
    </source>
</evidence>
<feature type="binding site" evidence="14">
    <location>
        <position position="418"/>
    </location>
    <ligand>
        <name>Zn(2+)</name>
        <dbReference type="ChEBI" id="CHEBI:29105"/>
    </ligand>
</feature>
<feature type="binding site" evidence="14">
    <location>
        <position position="135"/>
    </location>
    <ligand>
        <name>NAD(+)</name>
        <dbReference type="ChEBI" id="CHEBI:57540"/>
    </ligand>
</feature>
<dbReference type="Pfam" id="PF14520">
    <property type="entry name" value="HHH_5"/>
    <property type="match status" value="1"/>
</dbReference>
<dbReference type="HOGENOM" id="CLU_007764_2_1_0"/>
<dbReference type="SUPFAM" id="SSF47781">
    <property type="entry name" value="RuvA domain 2-like"/>
    <property type="match status" value="1"/>
</dbReference>
<dbReference type="InterPro" id="IPR036420">
    <property type="entry name" value="BRCT_dom_sf"/>
</dbReference>
<dbReference type="GO" id="GO:0003911">
    <property type="term" value="F:DNA ligase (NAD+) activity"/>
    <property type="evidence" value="ECO:0007669"/>
    <property type="project" value="UniProtKB-UniRule"/>
</dbReference>
<dbReference type="InterPro" id="IPR004149">
    <property type="entry name" value="Znf_DNAligase_C4"/>
</dbReference>
<evidence type="ECO:0000256" key="10">
    <source>
        <dbReference type="ARBA" id="ARBA00023027"/>
    </source>
</evidence>
<dbReference type="GO" id="GO:0046872">
    <property type="term" value="F:metal ion binding"/>
    <property type="evidence" value="ECO:0007669"/>
    <property type="project" value="UniProtKB-KW"/>
</dbReference>
<dbReference type="EC" id="6.5.1.2" evidence="2 14"/>
<evidence type="ECO:0000259" key="16">
    <source>
        <dbReference type="PROSITE" id="PS50172"/>
    </source>
</evidence>
<dbReference type="SUPFAM" id="SSF52113">
    <property type="entry name" value="BRCT domain"/>
    <property type="match status" value="1"/>
</dbReference>
<dbReference type="InterPro" id="IPR033136">
    <property type="entry name" value="DNA_ligase_CS"/>
</dbReference>
<dbReference type="Gene3D" id="2.40.50.140">
    <property type="entry name" value="Nucleic acid-binding proteins"/>
    <property type="match status" value="1"/>
</dbReference>
<feature type="binding site" evidence="14">
    <location>
        <position position="169"/>
    </location>
    <ligand>
        <name>NAD(+)</name>
        <dbReference type="ChEBI" id="CHEBI:57540"/>
    </ligand>
</feature>
<feature type="binding site" evidence="14">
    <location>
        <position position="403"/>
    </location>
    <ligand>
        <name>Zn(2+)</name>
        <dbReference type="ChEBI" id="CHEBI:29105"/>
    </ligand>
</feature>
<evidence type="ECO:0000256" key="1">
    <source>
        <dbReference type="ARBA" id="ARBA00004067"/>
    </source>
</evidence>
<dbReference type="InterPro" id="IPR001357">
    <property type="entry name" value="BRCT_dom"/>
</dbReference>
<dbReference type="FunFam" id="1.10.150.20:FF:000007">
    <property type="entry name" value="DNA ligase"/>
    <property type="match status" value="1"/>
</dbReference>
<evidence type="ECO:0000256" key="14">
    <source>
        <dbReference type="HAMAP-Rule" id="MF_01588"/>
    </source>
</evidence>
<feature type="binding site" evidence="14">
    <location>
        <position position="112"/>
    </location>
    <ligand>
        <name>NAD(+)</name>
        <dbReference type="ChEBI" id="CHEBI:57540"/>
    </ligand>
</feature>
<keyword evidence="8 14" id="KW-0862">Zinc</keyword>
<feature type="active site" description="N6-AMP-lysine intermediate" evidence="14">
    <location>
        <position position="114"/>
    </location>
</feature>
<dbReference type="PROSITE" id="PS01056">
    <property type="entry name" value="DNA_LIGASE_N2"/>
    <property type="match status" value="1"/>
</dbReference>
<dbReference type="PANTHER" id="PTHR23389:SF9">
    <property type="entry name" value="DNA LIGASE"/>
    <property type="match status" value="1"/>
</dbReference>
<keyword evidence="4 14" id="KW-0436">Ligase</keyword>
<gene>
    <name evidence="14" type="primary">ligA</name>
    <name evidence="17" type="ordered locus">Selin_0917</name>
</gene>
<dbReference type="GO" id="GO:0006281">
    <property type="term" value="P:DNA repair"/>
    <property type="evidence" value="ECO:0007669"/>
    <property type="project" value="UniProtKB-KW"/>
</dbReference>
<dbReference type="Pfam" id="PF03120">
    <property type="entry name" value="OB_DNA_ligase"/>
    <property type="match status" value="1"/>
</dbReference>
<dbReference type="GO" id="GO:0003677">
    <property type="term" value="F:DNA binding"/>
    <property type="evidence" value="ECO:0007669"/>
    <property type="project" value="InterPro"/>
</dbReference>
<evidence type="ECO:0000256" key="5">
    <source>
        <dbReference type="ARBA" id="ARBA00022705"/>
    </source>
</evidence>
<evidence type="ECO:0000313" key="18">
    <source>
        <dbReference type="Proteomes" id="UP000002572"/>
    </source>
</evidence>
<dbReference type="PROSITE" id="PS50172">
    <property type="entry name" value="BRCT"/>
    <property type="match status" value="1"/>
</dbReference>
<keyword evidence="10 14" id="KW-0520">NAD</keyword>
<keyword evidence="11 14" id="KW-0234">DNA repair</keyword>
<dbReference type="HAMAP" id="MF_01588">
    <property type="entry name" value="DNA_ligase_A"/>
    <property type="match status" value="1"/>
</dbReference>
<dbReference type="InterPro" id="IPR012340">
    <property type="entry name" value="NA-bd_OB-fold"/>
</dbReference>
<dbReference type="EMBL" id="CP002432">
    <property type="protein sequence ID" value="ADU65657.1"/>
    <property type="molecule type" value="Genomic_DNA"/>
</dbReference>
<feature type="binding site" evidence="14">
    <location>
        <position position="423"/>
    </location>
    <ligand>
        <name>Zn(2+)</name>
        <dbReference type="ChEBI" id="CHEBI:29105"/>
    </ligand>
</feature>
<dbReference type="InParanoid" id="E6W2S3"/>
<dbReference type="Gene3D" id="6.20.10.30">
    <property type="match status" value="1"/>
</dbReference>
<evidence type="ECO:0000256" key="2">
    <source>
        <dbReference type="ARBA" id="ARBA00012722"/>
    </source>
</evidence>
<dbReference type="PANTHER" id="PTHR23389">
    <property type="entry name" value="CHROMOSOME TRANSMISSION FIDELITY FACTOR 18"/>
    <property type="match status" value="1"/>
</dbReference>
<dbReference type="InterPro" id="IPR041663">
    <property type="entry name" value="DisA/LigA_HHH"/>
</dbReference>
<evidence type="ECO:0000256" key="4">
    <source>
        <dbReference type="ARBA" id="ARBA00022598"/>
    </source>
</evidence>
<keyword evidence="9 14" id="KW-0460">Magnesium</keyword>
<proteinExistence type="inferred from homology"/>
<protein>
    <recommendedName>
        <fullName evidence="3 14">DNA ligase</fullName>
        <ecNumber evidence="2 14">6.5.1.2</ecNumber>
    </recommendedName>
    <alternativeName>
        <fullName evidence="14">Polydeoxyribonucleotide synthase [NAD(+)]</fullName>
    </alternativeName>
</protein>
<keyword evidence="5 14" id="KW-0235">DNA replication</keyword>
<dbReference type="RefSeq" id="WP_013505543.1">
    <property type="nucleotide sequence ID" value="NC_014836.1"/>
</dbReference>
<dbReference type="PROSITE" id="PS01055">
    <property type="entry name" value="DNA_LIGASE_N1"/>
    <property type="match status" value="1"/>
</dbReference>
<comment type="function">
    <text evidence="1 14">DNA ligase that catalyzes the formation of phosphodiester linkages between 5'-phosphoryl and 3'-hydroxyl groups in double-stranded DNA using NAD as a coenzyme and as the energy source for the reaction. It is essential for DNA replication and repair of damaged DNA.</text>
</comment>
<keyword evidence="14" id="KW-0464">Manganese</keyword>
<feature type="domain" description="BRCT" evidence="16">
    <location>
        <begin position="582"/>
        <end position="660"/>
    </location>
</feature>
<dbReference type="GO" id="GO:0006260">
    <property type="term" value="P:DNA replication"/>
    <property type="evidence" value="ECO:0007669"/>
    <property type="project" value="UniProtKB-KW"/>
</dbReference>
<feature type="binding site" evidence="14">
    <location>
        <position position="306"/>
    </location>
    <ligand>
        <name>NAD(+)</name>
        <dbReference type="ChEBI" id="CHEBI:57540"/>
    </ligand>
</feature>
<dbReference type="NCBIfam" id="TIGR00575">
    <property type="entry name" value="dnlj"/>
    <property type="match status" value="1"/>
</dbReference>
<dbReference type="AlphaFoldDB" id="E6W2S3"/>
<dbReference type="Gene3D" id="1.10.287.610">
    <property type="entry name" value="Helix hairpin bin"/>
    <property type="match status" value="1"/>
</dbReference>
<evidence type="ECO:0000256" key="6">
    <source>
        <dbReference type="ARBA" id="ARBA00022723"/>
    </source>
</evidence>
<feature type="binding site" evidence="14">
    <location>
        <position position="400"/>
    </location>
    <ligand>
        <name>Zn(2+)</name>
        <dbReference type="ChEBI" id="CHEBI:29105"/>
    </ligand>
</feature>
<dbReference type="SUPFAM" id="SSF56091">
    <property type="entry name" value="DNA ligase/mRNA capping enzyme, catalytic domain"/>
    <property type="match status" value="1"/>
</dbReference>
<dbReference type="SMART" id="SM00278">
    <property type="entry name" value="HhH1"/>
    <property type="match status" value="4"/>
</dbReference>
<comment type="catalytic activity">
    <reaction evidence="12 14 15">
        <text>NAD(+) + (deoxyribonucleotide)n-3'-hydroxyl + 5'-phospho-(deoxyribonucleotide)m = (deoxyribonucleotide)n+m + AMP + beta-nicotinamide D-nucleotide.</text>
        <dbReference type="EC" id="6.5.1.2"/>
    </reaction>
</comment>
<organism evidence="17 18">
    <name type="scientific">Desulfurispirillum indicum (strain ATCC BAA-1389 / DSM 22839 / S5)</name>
    <dbReference type="NCBI Taxonomy" id="653733"/>
    <lineage>
        <taxon>Bacteria</taxon>
        <taxon>Pseudomonadati</taxon>
        <taxon>Chrysiogenota</taxon>
        <taxon>Chrysiogenia</taxon>
        <taxon>Chrysiogenales</taxon>
        <taxon>Chrysiogenaceae</taxon>
        <taxon>Desulfurispirillum</taxon>
    </lineage>
</organism>
<dbReference type="InterPro" id="IPR013840">
    <property type="entry name" value="DNAligase_N"/>
</dbReference>
<dbReference type="InterPro" id="IPR018239">
    <property type="entry name" value="DNA_ligase_AS"/>
</dbReference>
<dbReference type="STRING" id="653733.Selin_0917"/>
<dbReference type="Pfam" id="PF00533">
    <property type="entry name" value="BRCT"/>
    <property type="match status" value="1"/>
</dbReference>
<dbReference type="OrthoDB" id="9759736at2"/>
<evidence type="ECO:0000256" key="3">
    <source>
        <dbReference type="ARBA" id="ARBA00013308"/>
    </source>
</evidence>
<dbReference type="InterPro" id="IPR003583">
    <property type="entry name" value="Hlx-hairpin-Hlx_DNA-bd_motif"/>
</dbReference>
<dbReference type="Pfam" id="PF12826">
    <property type="entry name" value="HHH_2"/>
    <property type="match status" value="1"/>
</dbReference>
<dbReference type="Proteomes" id="UP000002572">
    <property type="component" value="Chromosome"/>
</dbReference>
<dbReference type="FunCoup" id="E6W2S3">
    <property type="interactions" value="427"/>
</dbReference>
<dbReference type="Gene3D" id="1.10.150.20">
    <property type="entry name" value="5' to 3' exonuclease, C-terminal subdomain"/>
    <property type="match status" value="2"/>
</dbReference>
<comment type="similarity">
    <text evidence="13 14">Belongs to the NAD-dependent DNA ligase family. LigA subfamily.</text>
</comment>
<evidence type="ECO:0000256" key="7">
    <source>
        <dbReference type="ARBA" id="ARBA00022763"/>
    </source>
</evidence>
<comment type="cofactor">
    <cofactor evidence="14">
        <name>Mg(2+)</name>
        <dbReference type="ChEBI" id="CHEBI:18420"/>
    </cofactor>
    <cofactor evidence="14">
        <name>Mn(2+)</name>
        <dbReference type="ChEBI" id="CHEBI:29035"/>
    </cofactor>
</comment>
<dbReference type="FunFam" id="2.40.50.140:FF:000012">
    <property type="entry name" value="DNA ligase"/>
    <property type="match status" value="1"/>
</dbReference>
<dbReference type="InterPro" id="IPR013839">
    <property type="entry name" value="DNAligase_adenylation"/>
</dbReference>
<dbReference type="SMART" id="SM00292">
    <property type="entry name" value="BRCT"/>
    <property type="match status" value="1"/>
</dbReference>
<evidence type="ECO:0000256" key="9">
    <source>
        <dbReference type="ARBA" id="ARBA00022842"/>
    </source>
</evidence>
<feature type="binding site" evidence="14">
    <location>
        <begin position="82"/>
        <end position="83"/>
    </location>
    <ligand>
        <name>NAD(+)</name>
        <dbReference type="ChEBI" id="CHEBI:57540"/>
    </ligand>
</feature>
<dbReference type="CDD" id="cd17748">
    <property type="entry name" value="BRCT_DNA_ligase_like"/>
    <property type="match status" value="1"/>
</dbReference>
<keyword evidence="7 14" id="KW-0227">DNA damage</keyword>
<dbReference type="CDD" id="cd00114">
    <property type="entry name" value="LIGANc"/>
    <property type="match status" value="1"/>
</dbReference>
<dbReference type="Gene3D" id="3.30.470.30">
    <property type="entry name" value="DNA ligase/mRNA capping enzyme"/>
    <property type="match status" value="1"/>
</dbReference>
<dbReference type="GO" id="GO:0005829">
    <property type="term" value="C:cytosol"/>
    <property type="evidence" value="ECO:0007669"/>
    <property type="project" value="TreeGrafter"/>
</dbReference>
<dbReference type="KEGG" id="din:Selin_0917"/>
<feature type="binding site" evidence="14">
    <location>
        <begin position="33"/>
        <end position="37"/>
    </location>
    <ligand>
        <name>NAD(+)</name>
        <dbReference type="ChEBI" id="CHEBI:57540"/>
    </ligand>
</feature>
<dbReference type="SUPFAM" id="SSF50249">
    <property type="entry name" value="Nucleic acid-binding proteins"/>
    <property type="match status" value="1"/>
</dbReference>
<evidence type="ECO:0000256" key="8">
    <source>
        <dbReference type="ARBA" id="ARBA00022833"/>
    </source>
</evidence>
<feature type="binding site" evidence="14">
    <location>
        <position position="282"/>
    </location>
    <ligand>
        <name>NAD(+)</name>
        <dbReference type="ChEBI" id="CHEBI:57540"/>
    </ligand>
</feature>
<dbReference type="NCBIfam" id="NF005932">
    <property type="entry name" value="PRK07956.1"/>
    <property type="match status" value="1"/>
</dbReference>
<sequence length="660" mass="73073">MSAAERERIDQLTALLQKADEAYYTLADPIMGDGEYDGLYRELRALEARFPQYVHADSPTRRIGERLEGGSRAFVHSVPMLSLGNTYEQAELEDFLRKVRRDSGDHVRFTVEPKIDGVAVSLHYRDGVFSVAATRGDGLQGEEISHNIRTIRSLPLEIPAAGAMEIRGEVYIPRQAFERINQQRLEQGESLYANPRNLAAGSLKLLDPAQSSRRGLQIFCYSLQGFPHDSHFQCLQTLRDWGFPVSDLVRQCASDAEVWDAVQHIRQQRELLPFDIDGAVIKVDQLHLHEELGTTAKIPRYAIAYKYEAQQVSTRLRDITFQVGRTGVITPVAELDPVLLAGSTISRATLHNFEELRRKDIRIGDQVLIEKGGDVIPKVVKPIMALRSADASEVVPPENCPECGSPLHWSDNGVHLYCQNPLCPAQRLGALLHFVSRDAMDIAGMGEKVVQRFLDEGILTDIPDIYHLVYERVASLDGFGVKSALNLQASVEASKAHPLERVLFALGIRHVGKKTAQLLARHFGSMERLMQASIEELTAVEEVGEIVARSIYSFLREPASVALVEALKRSGLNMESSAPRAQVASGLSGRSVVFTGKLSRPRKEYEEMAQLGGARVLSGVSGSLDYLVCGEDAGSKLDKARKLGVAIIDEEEFVRLCSAE</sequence>
<keyword evidence="18" id="KW-1185">Reference proteome</keyword>
<evidence type="ECO:0000256" key="15">
    <source>
        <dbReference type="RuleBase" id="RU000618"/>
    </source>
</evidence>
<dbReference type="InterPro" id="IPR010994">
    <property type="entry name" value="RuvA_2-like"/>
</dbReference>
<dbReference type="PIRSF" id="PIRSF001604">
    <property type="entry name" value="LigA"/>
    <property type="match status" value="1"/>
</dbReference>
<evidence type="ECO:0000256" key="11">
    <source>
        <dbReference type="ARBA" id="ARBA00023204"/>
    </source>
</evidence>
<dbReference type="Gene3D" id="3.40.50.10190">
    <property type="entry name" value="BRCT domain"/>
    <property type="match status" value="1"/>
</dbReference>
<dbReference type="SMART" id="SM00532">
    <property type="entry name" value="LIGANc"/>
    <property type="match status" value="1"/>
</dbReference>
<name>E6W2S3_DESIS</name>
<evidence type="ECO:0000256" key="12">
    <source>
        <dbReference type="ARBA" id="ARBA00034005"/>
    </source>
</evidence>
<accession>E6W2S3</accession>
<dbReference type="FunFam" id="1.10.150.20:FF:000006">
    <property type="entry name" value="DNA ligase"/>
    <property type="match status" value="1"/>
</dbReference>
<dbReference type="eggNOG" id="COG0272">
    <property type="taxonomic scope" value="Bacteria"/>
</dbReference>